<accession>M3Z4G4</accession>
<evidence type="ECO:0000313" key="2">
    <source>
        <dbReference type="Ensembl" id="ENSMPUP00000018476.1"/>
    </source>
</evidence>
<dbReference type="InParanoid" id="M3Z4G4"/>
<feature type="region of interest" description="Disordered" evidence="1">
    <location>
        <begin position="247"/>
        <end position="301"/>
    </location>
</feature>
<evidence type="ECO:0000256" key="1">
    <source>
        <dbReference type="SAM" id="MobiDB-lite"/>
    </source>
</evidence>
<organism evidence="2">
    <name type="scientific">Mustela putorius furo</name>
    <name type="common">European domestic ferret</name>
    <name type="synonym">Mustela furo</name>
    <dbReference type="NCBI Taxonomy" id="9669"/>
    <lineage>
        <taxon>Eukaryota</taxon>
        <taxon>Metazoa</taxon>
        <taxon>Chordata</taxon>
        <taxon>Craniata</taxon>
        <taxon>Vertebrata</taxon>
        <taxon>Euteleostomi</taxon>
        <taxon>Mammalia</taxon>
        <taxon>Eutheria</taxon>
        <taxon>Laurasiatheria</taxon>
        <taxon>Carnivora</taxon>
        <taxon>Caniformia</taxon>
        <taxon>Musteloidea</taxon>
        <taxon>Mustelidae</taxon>
        <taxon>Mustelinae</taxon>
        <taxon>Mustela</taxon>
    </lineage>
</organism>
<feature type="region of interest" description="Disordered" evidence="1">
    <location>
        <begin position="144"/>
        <end position="223"/>
    </location>
</feature>
<dbReference type="HOGENOM" id="CLU_721521_0_0_1"/>
<feature type="region of interest" description="Disordered" evidence="1">
    <location>
        <begin position="362"/>
        <end position="383"/>
    </location>
</feature>
<reference evidence="2" key="1">
    <citation type="submission" date="2024-06" db="UniProtKB">
        <authorList>
            <consortium name="Ensembl"/>
        </authorList>
    </citation>
    <scope>IDENTIFICATION</scope>
</reference>
<sequence>MKRGTDALVRFKRSFGAGVDQKGDAGWEAEVATGRGGRVTPTTPERGPRGSRRPGCPSARNGGGGSCQRMRRCSRAAAAAAFIFKLPSGQRARRGRGPRPAGWPPPRPSRGPATSPHLASAWLPAYLGVRRHLALHVGHSPWLRRHRGSWGLSGGGGRGQRPGQGSRGASRPALPGGQDSEAGALRRRSGLPRLVACEARSRRPPSVFQLRPRSRSLPGAGPVPAAAQPYCTARAAPSLPAGAYQVRHGEDLSPPASGMRAAARPPRSPRPPPPRSAGPRARDASPATATEGTPWFPEDARAAASPCGRALVRATAPADYVGSALVTHPRLGLGGVEGSGSGNLHSHPGTWGLRLRNLGGSFKSRFSPNPTSNQICPGRCRET</sequence>
<dbReference type="Ensembl" id="ENSMPUT00000018746.1">
    <property type="protein sequence ID" value="ENSMPUP00000018476.1"/>
    <property type="gene ID" value="ENSMPUG00000018594.1"/>
</dbReference>
<dbReference type="AlphaFoldDB" id="M3Z4G4"/>
<feature type="compositionally biased region" description="Gly residues" evidence="1">
    <location>
        <begin position="151"/>
        <end position="166"/>
    </location>
</feature>
<proteinExistence type="predicted"/>
<dbReference type="eggNOG" id="ENOG502TDN3">
    <property type="taxonomic scope" value="Eukaryota"/>
</dbReference>
<dbReference type="EMBL" id="AEYP01007749">
    <property type="status" value="NOT_ANNOTATED_CDS"/>
    <property type="molecule type" value="Genomic_DNA"/>
</dbReference>
<name>M3Z4G4_MUSPF</name>
<feature type="compositionally biased region" description="Polar residues" evidence="1">
    <location>
        <begin position="364"/>
        <end position="375"/>
    </location>
</feature>
<feature type="compositionally biased region" description="Low complexity" evidence="1">
    <location>
        <begin position="253"/>
        <end position="265"/>
    </location>
</feature>
<protein>
    <submittedName>
        <fullName evidence="2">Uncharacterized protein</fullName>
    </submittedName>
</protein>
<feature type="region of interest" description="Disordered" evidence="1">
    <location>
        <begin position="15"/>
        <end position="68"/>
    </location>
</feature>
<feature type="region of interest" description="Disordered" evidence="1">
    <location>
        <begin position="87"/>
        <end position="116"/>
    </location>
</feature>
<feature type="compositionally biased region" description="Pro residues" evidence="1">
    <location>
        <begin position="266"/>
        <end position="276"/>
    </location>
</feature>